<gene>
    <name evidence="3" type="ORF">MKK02DRAFT_45017</name>
</gene>
<sequence length="349" mass="36960">MIFSVHGLLLASLSVSLAFAGRFESPRQQSSAPAGPAVRQRQASRAQIVRRATRKRDTAPAPNTSPQVSCGSQPVGQPFILRTDLQTNNYFTDYVRSLPNSIYNSVKTPIGQATVWVLDSYCALRPDNDRSRRASAQGNTGSFVFTTADGDGDTLTCTVDAAAVLTCRTAQGLAVTRWSTGINVLTLYPNANSGDPAITLTVEAYTGPHVCGTVPMDAAIFIRSDVGTSAFVGAGVGGSRYDVGRDRSGSTFFVLDRTCTFREYESPFAQGSVTDSTTGSYIERVDSRYGTVRAVTCTADAANVLTCRAGNGLDSTRHSPQGGSDYLTLYNSVTNPGGDPSVTLTAELA</sequence>
<feature type="compositionally biased region" description="Polar residues" evidence="1">
    <location>
        <begin position="61"/>
        <end position="73"/>
    </location>
</feature>
<name>A0AA38LV99_9TREE</name>
<feature type="region of interest" description="Disordered" evidence="1">
    <location>
        <begin position="26"/>
        <end position="73"/>
    </location>
</feature>
<dbReference type="AlphaFoldDB" id="A0AA38LV99"/>
<evidence type="ECO:0000256" key="1">
    <source>
        <dbReference type="SAM" id="MobiDB-lite"/>
    </source>
</evidence>
<keyword evidence="2" id="KW-0732">Signal</keyword>
<evidence type="ECO:0000256" key="2">
    <source>
        <dbReference type="SAM" id="SignalP"/>
    </source>
</evidence>
<dbReference type="RefSeq" id="XP_052946090.1">
    <property type="nucleotide sequence ID" value="XM_053093195.1"/>
</dbReference>
<dbReference type="EMBL" id="JAKWFO010000005">
    <property type="protein sequence ID" value="KAI9636313.1"/>
    <property type="molecule type" value="Genomic_DNA"/>
</dbReference>
<reference evidence="3" key="1">
    <citation type="journal article" date="2022" name="G3 (Bethesda)">
        <title>High quality genome of the basidiomycete yeast Dioszegia hungarica PDD-24b-2 isolated from cloud water.</title>
        <authorList>
            <person name="Jarrige D."/>
            <person name="Haridas S."/>
            <person name="Bleykasten-Grosshans C."/>
            <person name="Joly M."/>
            <person name="Nadalig T."/>
            <person name="Sancelme M."/>
            <person name="Vuilleumier S."/>
            <person name="Grigoriev I.V."/>
            <person name="Amato P."/>
            <person name="Bringel F."/>
        </authorList>
    </citation>
    <scope>NUCLEOTIDE SEQUENCE</scope>
    <source>
        <strain evidence="3">PDD-24b-2</strain>
    </source>
</reference>
<feature type="chain" id="PRO_5041467295" evidence="2">
    <location>
        <begin position="21"/>
        <end position="349"/>
    </location>
</feature>
<feature type="signal peptide" evidence="2">
    <location>
        <begin position="1"/>
        <end position="20"/>
    </location>
</feature>
<evidence type="ECO:0000313" key="4">
    <source>
        <dbReference type="Proteomes" id="UP001164286"/>
    </source>
</evidence>
<dbReference type="Proteomes" id="UP001164286">
    <property type="component" value="Unassembled WGS sequence"/>
</dbReference>
<dbReference type="GeneID" id="77732400"/>
<evidence type="ECO:0000313" key="3">
    <source>
        <dbReference type="EMBL" id="KAI9636313.1"/>
    </source>
</evidence>
<comment type="caution">
    <text evidence="3">The sequence shown here is derived from an EMBL/GenBank/DDBJ whole genome shotgun (WGS) entry which is preliminary data.</text>
</comment>
<accession>A0AA38LV99</accession>
<protein>
    <submittedName>
        <fullName evidence="3">Uncharacterized protein</fullName>
    </submittedName>
</protein>
<organism evidence="3 4">
    <name type="scientific">Dioszegia hungarica</name>
    <dbReference type="NCBI Taxonomy" id="4972"/>
    <lineage>
        <taxon>Eukaryota</taxon>
        <taxon>Fungi</taxon>
        <taxon>Dikarya</taxon>
        <taxon>Basidiomycota</taxon>
        <taxon>Agaricomycotina</taxon>
        <taxon>Tremellomycetes</taxon>
        <taxon>Tremellales</taxon>
        <taxon>Bulleribasidiaceae</taxon>
        <taxon>Dioszegia</taxon>
    </lineage>
</organism>
<proteinExistence type="predicted"/>
<keyword evidence="4" id="KW-1185">Reference proteome</keyword>